<dbReference type="RefSeq" id="WP_128489600.1">
    <property type="nucleotide sequence ID" value="NZ_JBHLXB010000001.1"/>
</dbReference>
<dbReference type="Pfam" id="PF04290">
    <property type="entry name" value="DctQ"/>
    <property type="match status" value="1"/>
</dbReference>
<dbReference type="GO" id="GO:0005886">
    <property type="term" value="C:plasma membrane"/>
    <property type="evidence" value="ECO:0007669"/>
    <property type="project" value="UniProtKB-SubCell"/>
</dbReference>
<gene>
    <name evidence="11" type="ORF">EP867_12220</name>
</gene>
<dbReference type="Proteomes" id="UP000287168">
    <property type="component" value="Unassembled WGS sequence"/>
</dbReference>
<keyword evidence="6 9" id="KW-1133">Transmembrane helix</keyword>
<keyword evidence="3" id="KW-1003">Cell membrane</keyword>
<evidence type="ECO:0000256" key="7">
    <source>
        <dbReference type="ARBA" id="ARBA00023136"/>
    </source>
</evidence>
<keyword evidence="2 9" id="KW-0813">Transport</keyword>
<feature type="transmembrane region" description="Helical" evidence="9">
    <location>
        <begin position="132"/>
        <end position="151"/>
    </location>
</feature>
<comment type="similarity">
    <text evidence="8 9">Belongs to the TRAP transporter small permease family.</text>
</comment>
<evidence type="ECO:0000313" key="11">
    <source>
        <dbReference type="EMBL" id="RWY40429.1"/>
    </source>
</evidence>
<organism evidence="11 12">
    <name type="scientific">Falsigemmobacter intermedius</name>
    <dbReference type="NCBI Taxonomy" id="1553448"/>
    <lineage>
        <taxon>Bacteria</taxon>
        <taxon>Pseudomonadati</taxon>
        <taxon>Pseudomonadota</taxon>
        <taxon>Alphaproteobacteria</taxon>
        <taxon>Rhodobacterales</taxon>
        <taxon>Paracoccaceae</taxon>
        <taxon>Falsigemmobacter</taxon>
    </lineage>
</organism>
<comment type="caution">
    <text evidence="11">The sequence shown here is derived from an EMBL/GenBank/DDBJ whole genome shotgun (WGS) entry which is preliminary data.</text>
</comment>
<keyword evidence="4 9" id="KW-0997">Cell inner membrane</keyword>
<evidence type="ECO:0000256" key="1">
    <source>
        <dbReference type="ARBA" id="ARBA00004429"/>
    </source>
</evidence>
<feature type="transmembrane region" description="Helical" evidence="9">
    <location>
        <begin position="90"/>
        <end position="112"/>
    </location>
</feature>
<evidence type="ECO:0000256" key="2">
    <source>
        <dbReference type="ARBA" id="ARBA00022448"/>
    </source>
</evidence>
<evidence type="ECO:0000313" key="12">
    <source>
        <dbReference type="Proteomes" id="UP000287168"/>
    </source>
</evidence>
<feature type="transmembrane region" description="Helical" evidence="9">
    <location>
        <begin position="15"/>
        <end position="41"/>
    </location>
</feature>
<dbReference type="InterPro" id="IPR007387">
    <property type="entry name" value="TRAP_DctQ"/>
</dbReference>
<comment type="subcellular location">
    <subcellularLocation>
        <location evidence="1 9">Cell inner membrane</location>
        <topology evidence="1 9">Multi-pass membrane protein</topology>
    </subcellularLocation>
</comment>
<dbReference type="AlphaFoldDB" id="A0A3S3YAZ0"/>
<sequence length="168" mass="18452">MLGFLKLCDRGLDGLLRVLVIVTSAVITLALVALVILRYFFDLSLAGMHETSLFAAMWLYMGGAVLATRRREHLVVDFLAGSLQSPRAKALHDLLISVLTLVVVVFFAQWVWGMFAWGMKRPQTIPVLNVPLWWAQAPLALMVVSAALYGLRDLARAVCALKCAGLKG</sequence>
<dbReference type="OrthoDB" id="6104548at2"/>
<reference evidence="11 12" key="1">
    <citation type="journal article" date="2015" name="Int. J. Syst. Evol. Microbiol.">
        <title>Gemmobacter intermedius sp. nov., isolated from a white stork (Ciconia ciconia).</title>
        <authorList>
            <person name="Kampfer P."/>
            <person name="Jerzak L."/>
            <person name="Wilharm G."/>
            <person name="Golke J."/>
            <person name="Busse H.J."/>
            <person name="Glaeser S.P."/>
        </authorList>
    </citation>
    <scope>NUCLEOTIDE SEQUENCE [LARGE SCALE GENOMIC DNA]</scope>
    <source>
        <strain evidence="11 12">119/4</strain>
    </source>
</reference>
<evidence type="ECO:0000259" key="10">
    <source>
        <dbReference type="Pfam" id="PF04290"/>
    </source>
</evidence>
<dbReference type="PANTHER" id="PTHR35011:SF2">
    <property type="entry name" value="2,3-DIKETO-L-GULONATE TRAP TRANSPORTER SMALL PERMEASE PROTEIN YIAM"/>
    <property type="match status" value="1"/>
</dbReference>
<keyword evidence="12" id="KW-1185">Reference proteome</keyword>
<comment type="caution">
    <text evidence="9">Lacks conserved residue(s) required for the propagation of feature annotation.</text>
</comment>
<name>A0A3S3YAZ0_9RHOB</name>
<dbReference type="GO" id="GO:0015740">
    <property type="term" value="P:C4-dicarboxylate transport"/>
    <property type="evidence" value="ECO:0007669"/>
    <property type="project" value="TreeGrafter"/>
</dbReference>
<evidence type="ECO:0000256" key="8">
    <source>
        <dbReference type="ARBA" id="ARBA00038436"/>
    </source>
</evidence>
<proteinExistence type="inferred from homology"/>
<dbReference type="PANTHER" id="PTHR35011">
    <property type="entry name" value="2,3-DIKETO-L-GULONATE TRAP TRANSPORTER SMALL PERMEASE PROTEIN YIAM"/>
    <property type="match status" value="1"/>
</dbReference>
<evidence type="ECO:0000256" key="5">
    <source>
        <dbReference type="ARBA" id="ARBA00022692"/>
    </source>
</evidence>
<evidence type="ECO:0000256" key="6">
    <source>
        <dbReference type="ARBA" id="ARBA00022989"/>
    </source>
</evidence>
<dbReference type="EMBL" id="SBLC01000016">
    <property type="protein sequence ID" value="RWY40429.1"/>
    <property type="molecule type" value="Genomic_DNA"/>
</dbReference>
<evidence type="ECO:0000256" key="4">
    <source>
        <dbReference type="ARBA" id="ARBA00022519"/>
    </source>
</evidence>
<dbReference type="GO" id="GO:0022857">
    <property type="term" value="F:transmembrane transporter activity"/>
    <property type="evidence" value="ECO:0007669"/>
    <property type="project" value="UniProtKB-UniRule"/>
</dbReference>
<evidence type="ECO:0000256" key="3">
    <source>
        <dbReference type="ARBA" id="ARBA00022475"/>
    </source>
</evidence>
<comment type="subunit">
    <text evidence="9">The complex comprises the extracytoplasmic solute receptor protein and the two transmembrane proteins.</text>
</comment>
<accession>A0A3S3YAZ0</accession>
<evidence type="ECO:0000256" key="9">
    <source>
        <dbReference type="RuleBase" id="RU369079"/>
    </source>
</evidence>
<feature type="domain" description="Tripartite ATP-independent periplasmic transporters DctQ component" evidence="10">
    <location>
        <begin position="27"/>
        <end position="159"/>
    </location>
</feature>
<keyword evidence="7 9" id="KW-0472">Membrane</keyword>
<comment type="function">
    <text evidence="9">Part of the tripartite ATP-independent periplasmic (TRAP) transport system.</text>
</comment>
<protein>
    <recommendedName>
        <fullName evidence="9">TRAP transporter small permease protein</fullName>
    </recommendedName>
</protein>
<keyword evidence="5 9" id="KW-0812">Transmembrane</keyword>
<dbReference type="InterPro" id="IPR055348">
    <property type="entry name" value="DctQ"/>
</dbReference>